<proteinExistence type="predicted"/>
<protein>
    <submittedName>
        <fullName evidence="1">Uncharacterized protein</fullName>
    </submittedName>
</protein>
<accession>A0A1B2DCV7</accession>
<dbReference type="Gene3D" id="1.20.120.330">
    <property type="entry name" value="Nucleotidyltransferases domain 2"/>
    <property type="match status" value="1"/>
</dbReference>
<dbReference type="Pfam" id="PF04439">
    <property type="entry name" value="Adenyl_transf"/>
    <property type="match status" value="1"/>
</dbReference>
<dbReference type="EMBL" id="CP016808">
    <property type="protein sequence ID" value="ANY65554.1"/>
    <property type="molecule type" value="Genomic_DNA"/>
</dbReference>
<dbReference type="AlphaFoldDB" id="A0A1B2DCV7"/>
<dbReference type="SUPFAM" id="SSF81631">
    <property type="entry name" value="PAP/OAS1 substrate-binding domain"/>
    <property type="match status" value="1"/>
</dbReference>
<dbReference type="InterPro" id="IPR007530">
    <property type="entry name" value="Aminoglycoside_adenylylTfrase"/>
</dbReference>
<sequence>MRSEQEMMKMLIDFDVSYFVTDMELFPPELGNWFSDLIIFEDVVQNEVLPTDRQYWTKPPTAKEFDDCCNEFWMVSTYYDTAITTYTERIYKKEGLL</sequence>
<gene>
    <name evidence="1" type="ORF">BBD42_03065</name>
</gene>
<organism evidence="1">
    <name type="scientific">Paenibacillus sp. BIHB 4019</name>
    <dbReference type="NCBI Taxonomy" id="1870819"/>
    <lineage>
        <taxon>Bacteria</taxon>
        <taxon>Bacillati</taxon>
        <taxon>Bacillota</taxon>
        <taxon>Bacilli</taxon>
        <taxon>Bacillales</taxon>
        <taxon>Paenibacillaceae</taxon>
        <taxon>Paenibacillus</taxon>
    </lineage>
</organism>
<name>A0A1B2DCV7_9BACL</name>
<evidence type="ECO:0000313" key="1">
    <source>
        <dbReference type="EMBL" id="ANY65554.1"/>
    </source>
</evidence>
<reference evidence="1" key="1">
    <citation type="submission" date="2016-08" db="EMBL/GenBank/DDBJ databases">
        <title>Complete Genome Seqeunce of Paenibacillus sp. BIHB 4019 from tea rhizoplane.</title>
        <authorList>
            <person name="Thakur R."/>
            <person name="Swarnkar M.K."/>
            <person name="Gulati A."/>
        </authorList>
    </citation>
    <scope>NUCLEOTIDE SEQUENCE [LARGE SCALE GENOMIC DNA]</scope>
    <source>
        <strain evidence="1">BIHB4019</strain>
    </source>
</reference>